<evidence type="ECO:0000256" key="5">
    <source>
        <dbReference type="ARBA" id="ARBA00022723"/>
    </source>
</evidence>
<name>A0A1T5LCF6_9GAMM</name>
<dbReference type="NCBIfam" id="TIGR00510">
    <property type="entry name" value="lipA"/>
    <property type="match status" value="1"/>
</dbReference>
<dbReference type="InterPro" id="IPR003698">
    <property type="entry name" value="Lipoyl_synth"/>
</dbReference>
<feature type="binding site" evidence="9">
    <location>
        <position position="122"/>
    </location>
    <ligand>
        <name>[4Fe-4S] cluster</name>
        <dbReference type="ChEBI" id="CHEBI:49883"/>
        <label>2</label>
        <note>4Fe-4S-S-AdoMet</note>
    </ligand>
</feature>
<dbReference type="SUPFAM" id="SSF102114">
    <property type="entry name" value="Radical SAM enzymes"/>
    <property type="match status" value="1"/>
</dbReference>
<evidence type="ECO:0000256" key="9">
    <source>
        <dbReference type="HAMAP-Rule" id="MF_00206"/>
    </source>
</evidence>
<dbReference type="NCBIfam" id="NF009544">
    <property type="entry name" value="PRK12928.1"/>
    <property type="match status" value="1"/>
</dbReference>
<dbReference type="AlphaFoldDB" id="A0A1T5LCF6"/>
<dbReference type="PROSITE" id="PS51918">
    <property type="entry name" value="RADICAL_SAM"/>
    <property type="match status" value="1"/>
</dbReference>
<dbReference type="UniPathway" id="UPA00538">
    <property type="reaction ID" value="UER00593"/>
</dbReference>
<dbReference type="Pfam" id="PF16881">
    <property type="entry name" value="LIAS_N"/>
    <property type="match status" value="1"/>
</dbReference>
<dbReference type="SFLD" id="SFLDG01058">
    <property type="entry name" value="lipoyl_synthase_like"/>
    <property type="match status" value="1"/>
</dbReference>
<dbReference type="HAMAP" id="MF_00206">
    <property type="entry name" value="Lipoyl_synth"/>
    <property type="match status" value="1"/>
</dbReference>
<dbReference type="InterPro" id="IPR007197">
    <property type="entry name" value="rSAM"/>
</dbReference>
<keyword evidence="7 9" id="KW-0411">Iron-sulfur</keyword>
<dbReference type="GO" id="GO:0016992">
    <property type="term" value="F:lipoate synthase activity"/>
    <property type="evidence" value="ECO:0007669"/>
    <property type="project" value="UniProtKB-UniRule"/>
</dbReference>
<comment type="similarity">
    <text evidence="9">Belongs to the radical SAM superfamily. Lipoyl synthase family.</text>
</comment>
<dbReference type="NCBIfam" id="NF004019">
    <property type="entry name" value="PRK05481.1"/>
    <property type="match status" value="1"/>
</dbReference>
<evidence type="ECO:0000256" key="7">
    <source>
        <dbReference type="ARBA" id="ARBA00023014"/>
    </source>
</evidence>
<feature type="binding site" evidence="9">
    <location>
        <position position="338"/>
    </location>
    <ligand>
        <name>[4Fe-4S] cluster</name>
        <dbReference type="ChEBI" id="CHEBI:49883"/>
        <label>1</label>
    </ligand>
</feature>
<feature type="binding site" evidence="9">
    <location>
        <position position="107"/>
    </location>
    <ligand>
        <name>[4Fe-4S] cluster</name>
        <dbReference type="ChEBI" id="CHEBI:49883"/>
        <label>1</label>
    </ligand>
</feature>
<keyword evidence="12" id="KW-1185">Reference proteome</keyword>
<dbReference type="GO" id="GO:0009249">
    <property type="term" value="P:protein lipoylation"/>
    <property type="evidence" value="ECO:0007669"/>
    <property type="project" value="UniProtKB-UniRule"/>
</dbReference>
<evidence type="ECO:0000256" key="3">
    <source>
        <dbReference type="ARBA" id="ARBA00022679"/>
    </source>
</evidence>
<keyword evidence="2 9" id="KW-0963">Cytoplasm</keyword>
<comment type="subcellular location">
    <subcellularLocation>
        <location evidence="9">Cytoplasm</location>
    </subcellularLocation>
</comment>
<dbReference type="Proteomes" id="UP000190341">
    <property type="component" value="Unassembled WGS sequence"/>
</dbReference>
<keyword evidence="5 9" id="KW-0479">Metal-binding</keyword>
<evidence type="ECO:0000259" key="10">
    <source>
        <dbReference type="PROSITE" id="PS51918"/>
    </source>
</evidence>
<comment type="cofactor">
    <cofactor evidence="9">
        <name>[4Fe-4S] cluster</name>
        <dbReference type="ChEBI" id="CHEBI:49883"/>
    </cofactor>
    <text evidence="9">Binds 2 [4Fe-4S] clusters per subunit. One cluster is coordinated with 3 cysteines and an exchangeable S-adenosyl-L-methionine.</text>
</comment>
<comment type="function">
    <text evidence="9">Catalyzes the radical-mediated insertion of two sulfur atoms into the C-6 and C-8 positions of the octanoyl moiety bound to the lipoyl domains of lipoate-dependent enzymes, thereby converting the octanoylated domains into lipoylated derivatives.</text>
</comment>
<dbReference type="GO" id="GO:0005737">
    <property type="term" value="C:cytoplasm"/>
    <property type="evidence" value="ECO:0007669"/>
    <property type="project" value="UniProtKB-SubCell"/>
</dbReference>
<dbReference type="EMBL" id="FUZV01000002">
    <property type="protein sequence ID" value="SKC73682.1"/>
    <property type="molecule type" value="Genomic_DNA"/>
</dbReference>
<dbReference type="SFLD" id="SFLDS00029">
    <property type="entry name" value="Radical_SAM"/>
    <property type="match status" value="1"/>
</dbReference>
<dbReference type="PANTHER" id="PTHR10949">
    <property type="entry name" value="LIPOYL SYNTHASE"/>
    <property type="match status" value="1"/>
</dbReference>
<dbReference type="PIRSF" id="PIRSF005963">
    <property type="entry name" value="Lipoyl_synth"/>
    <property type="match status" value="1"/>
</dbReference>
<feature type="binding site" evidence="9">
    <location>
        <position position="96"/>
    </location>
    <ligand>
        <name>[4Fe-4S] cluster</name>
        <dbReference type="ChEBI" id="CHEBI:49883"/>
        <label>1</label>
    </ligand>
</feature>
<dbReference type="GO" id="GO:0046872">
    <property type="term" value="F:metal ion binding"/>
    <property type="evidence" value="ECO:0007669"/>
    <property type="project" value="UniProtKB-KW"/>
</dbReference>
<reference evidence="11 12" key="1">
    <citation type="submission" date="2017-02" db="EMBL/GenBank/DDBJ databases">
        <authorList>
            <person name="Peterson S.W."/>
        </authorList>
    </citation>
    <scope>NUCLEOTIDE SEQUENCE [LARGE SCALE GENOMIC DNA]</scope>
    <source>
        <strain evidence="11 12">P15</strain>
    </source>
</reference>
<gene>
    <name evidence="9" type="primary">lipA</name>
    <name evidence="11" type="ORF">SAMN06296058_2301</name>
</gene>
<dbReference type="CDD" id="cd01335">
    <property type="entry name" value="Radical_SAM"/>
    <property type="match status" value="1"/>
</dbReference>
<dbReference type="Gene3D" id="3.20.20.70">
    <property type="entry name" value="Aldolase class I"/>
    <property type="match status" value="1"/>
</dbReference>
<sequence>MAAAGGRWHRRRICAMTDTSPRQIPLHVLSTPATPAAPLETGVKQLGGDKINRSPVQFADAPVLRKPSWIRVRIPSDGSVARLKAKLRENRLVTVCEEASCPNIHECFGHGTATFMILGEVCTRRCSFCDVAHGRPKPPDASEPLSLAQTVADMGLKYVVVTSVDRDDLRDGGAQHFVDCIAAIREHSPGTRIEILTPDFRGKGRMDRALEILAINPPDVFNHNIETVPDLYPNVRPGADYQWSLTLLQKFKAQHPGLPTKSGIMLGLGETMEQVKGTLRDLRAHDVEMVTIGQYLQPTAHHHPVMRYWTPDEFKELEEYGNALGFSHVASGPLVRSSYHADRQAAEAAQASRQVAAG</sequence>
<dbReference type="Pfam" id="PF04055">
    <property type="entry name" value="Radical_SAM"/>
    <property type="match status" value="1"/>
</dbReference>
<evidence type="ECO:0000256" key="2">
    <source>
        <dbReference type="ARBA" id="ARBA00022490"/>
    </source>
</evidence>
<feature type="binding site" evidence="9">
    <location>
        <position position="101"/>
    </location>
    <ligand>
        <name>[4Fe-4S] cluster</name>
        <dbReference type="ChEBI" id="CHEBI:49883"/>
        <label>1</label>
    </ligand>
</feature>
<comment type="catalytic activity">
    <reaction evidence="8 9">
        <text>[[Fe-S] cluster scaffold protein carrying a second [4Fe-4S](2+) cluster] + N(6)-octanoyl-L-lysyl-[protein] + 2 oxidized [2Fe-2S]-[ferredoxin] + 2 S-adenosyl-L-methionine + 4 H(+) = [[Fe-S] cluster scaffold protein] + N(6)-[(R)-dihydrolipoyl]-L-lysyl-[protein] + 4 Fe(3+) + 2 hydrogen sulfide + 2 5'-deoxyadenosine + 2 L-methionine + 2 reduced [2Fe-2S]-[ferredoxin]</text>
        <dbReference type="Rhea" id="RHEA:16585"/>
        <dbReference type="Rhea" id="RHEA-COMP:9928"/>
        <dbReference type="Rhea" id="RHEA-COMP:10000"/>
        <dbReference type="Rhea" id="RHEA-COMP:10001"/>
        <dbReference type="Rhea" id="RHEA-COMP:10475"/>
        <dbReference type="Rhea" id="RHEA-COMP:14568"/>
        <dbReference type="Rhea" id="RHEA-COMP:14569"/>
        <dbReference type="ChEBI" id="CHEBI:15378"/>
        <dbReference type="ChEBI" id="CHEBI:17319"/>
        <dbReference type="ChEBI" id="CHEBI:29034"/>
        <dbReference type="ChEBI" id="CHEBI:29919"/>
        <dbReference type="ChEBI" id="CHEBI:33722"/>
        <dbReference type="ChEBI" id="CHEBI:33737"/>
        <dbReference type="ChEBI" id="CHEBI:33738"/>
        <dbReference type="ChEBI" id="CHEBI:57844"/>
        <dbReference type="ChEBI" id="CHEBI:59789"/>
        <dbReference type="ChEBI" id="CHEBI:78809"/>
        <dbReference type="ChEBI" id="CHEBI:83100"/>
        <dbReference type="EC" id="2.8.1.8"/>
    </reaction>
</comment>
<feature type="binding site" evidence="9">
    <location>
        <position position="126"/>
    </location>
    <ligand>
        <name>[4Fe-4S] cluster</name>
        <dbReference type="ChEBI" id="CHEBI:49883"/>
        <label>2</label>
        <note>4Fe-4S-S-AdoMet</note>
    </ligand>
</feature>
<evidence type="ECO:0000256" key="8">
    <source>
        <dbReference type="ARBA" id="ARBA00047326"/>
    </source>
</evidence>
<dbReference type="SMART" id="SM00729">
    <property type="entry name" value="Elp3"/>
    <property type="match status" value="1"/>
</dbReference>
<dbReference type="SFLD" id="SFLDF00271">
    <property type="entry name" value="lipoyl_synthase"/>
    <property type="match status" value="1"/>
</dbReference>
<organism evidence="11 12">
    <name type="scientific">Pseudoxanthomonas indica</name>
    <dbReference type="NCBI Taxonomy" id="428993"/>
    <lineage>
        <taxon>Bacteria</taxon>
        <taxon>Pseudomonadati</taxon>
        <taxon>Pseudomonadota</taxon>
        <taxon>Gammaproteobacteria</taxon>
        <taxon>Lysobacterales</taxon>
        <taxon>Lysobacteraceae</taxon>
        <taxon>Pseudoxanthomonas</taxon>
    </lineage>
</organism>
<evidence type="ECO:0000313" key="11">
    <source>
        <dbReference type="EMBL" id="SKC73682.1"/>
    </source>
</evidence>
<dbReference type="PANTHER" id="PTHR10949:SF0">
    <property type="entry name" value="LIPOYL SYNTHASE, MITOCHONDRIAL"/>
    <property type="match status" value="1"/>
</dbReference>
<dbReference type="GO" id="GO:0051539">
    <property type="term" value="F:4 iron, 4 sulfur cluster binding"/>
    <property type="evidence" value="ECO:0007669"/>
    <property type="project" value="UniProtKB-UniRule"/>
</dbReference>
<dbReference type="FunFam" id="3.20.20.70:FF:000023">
    <property type="entry name" value="Lipoyl synthase"/>
    <property type="match status" value="1"/>
</dbReference>
<keyword evidence="1 9" id="KW-0004">4Fe-4S</keyword>
<evidence type="ECO:0000256" key="1">
    <source>
        <dbReference type="ARBA" id="ARBA00022485"/>
    </source>
</evidence>
<evidence type="ECO:0000256" key="4">
    <source>
        <dbReference type="ARBA" id="ARBA00022691"/>
    </source>
</evidence>
<dbReference type="InterPro" id="IPR013785">
    <property type="entry name" value="Aldolase_TIM"/>
</dbReference>
<dbReference type="EC" id="2.8.1.8" evidence="9"/>
<dbReference type="InterPro" id="IPR006638">
    <property type="entry name" value="Elp3/MiaA/NifB-like_rSAM"/>
</dbReference>
<feature type="domain" description="Radical SAM core" evidence="10">
    <location>
        <begin position="108"/>
        <end position="327"/>
    </location>
</feature>
<dbReference type="InterPro" id="IPR031691">
    <property type="entry name" value="LIAS_N"/>
</dbReference>
<proteinExistence type="inferred from homology"/>
<protein>
    <recommendedName>
        <fullName evidence="9">Lipoyl synthase</fullName>
        <ecNumber evidence="9">2.8.1.8</ecNumber>
    </recommendedName>
    <alternativeName>
        <fullName evidence="9">Lip-syn</fullName>
        <shortName evidence="9">LS</shortName>
    </alternativeName>
    <alternativeName>
        <fullName evidence="9">Lipoate synthase</fullName>
    </alternativeName>
    <alternativeName>
        <fullName evidence="9">Lipoic acid synthase</fullName>
    </alternativeName>
    <alternativeName>
        <fullName evidence="9">Sulfur insertion protein LipA</fullName>
    </alternativeName>
</protein>
<dbReference type="STRING" id="428993.SAMN06296058_2301"/>
<comment type="pathway">
    <text evidence="9">Protein modification; protein lipoylation via endogenous pathway; protein N(6)-(lipoyl)lysine from octanoyl-[acyl-carrier-protein]: step 2/2.</text>
</comment>
<feature type="binding site" evidence="9">
    <location>
        <position position="129"/>
    </location>
    <ligand>
        <name>[4Fe-4S] cluster</name>
        <dbReference type="ChEBI" id="CHEBI:49883"/>
        <label>2</label>
        <note>4Fe-4S-S-AdoMet</note>
    </ligand>
</feature>
<dbReference type="InterPro" id="IPR058240">
    <property type="entry name" value="rSAM_sf"/>
</dbReference>
<evidence type="ECO:0000313" key="12">
    <source>
        <dbReference type="Proteomes" id="UP000190341"/>
    </source>
</evidence>
<keyword evidence="6 9" id="KW-0408">Iron</keyword>
<accession>A0A1T5LCF6</accession>
<keyword evidence="3 9" id="KW-0808">Transferase</keyword>
<keyword evidence="4 9" id="KW-0949">S-adenosyl-L-methionine</keyword>
<evidence type="ECO:0000256" key="6">
    <source>
        <dbReference type="ARBA" id="ARBA00023004"/>
    </source>
</evidence>